<keyword evidence="2 5" id="KW-0229">DNA integration</keyword>
<dbReference type="Proteomes" id="UP000297253">
    <property type="component" value="Unassembled WGS sequence"/>
</dbReference>
<dbReference type="GO" id="GO:0006313">
    <property type="term" value="P:DNA transposition"/>
    <property type="evidence" value="ECO:0007669"/>
    <property type="project" value="UniProtKB-UniRule"/>
</dbReference>
<evidence type="ECO:0000256" key="1">
    <source>
        <dbReference type="ARBA" id="ARBA00022490"/>
    </source>
</evidence>
<evidence type="ECO:0000259" key="7">
    <source>
        <dbReference type="PROSITE" id="PS51900"/>
    </source>
</evidence>
<comment type="function">
    <text evidence="5">Putative tyrosine recombinase. Not involved in the cutting and rejoining of the recombining DNA molecules on dif(SL) site.</text>
</comment>
<dbReference type="GO" id="GO:0005737">
    <property type="term" value="C:cytoplasm"/>
    <property type="evidence" value="ECO:0007669"/>
    <property type="project" value="UniProtKB-SubCell"/>
</dbReference>
<dbReference type="HAMAP" id="MF_01817">
    <property type="entry name" value="Recomb_XerD_like"/>
    <property type="match status" value="1"/>
</dbReference>
<dbReference type="GO" id="GO:0009037">
    <property type="term" value="F:tyrosine-based site-specific recombinase activity"/>
    <property type="evidence" value="ECO:0007669"/>
    <property type="project" value="UniProtKB-UniRule"/>
</dbReference>
<dbReference type="Gene3D" id="1.10.443.10">
    <property type="entry name" value="Intergrase catalytic core"/>
    <property type="match status" value="1"/>
</dbReference>
<evidence type="ECO:0000256" key="2">
    <source>
        <dbReference type="ARBA" id="ARBA00022908"/>
    </source>
</evidence>
<comment type="similarity">
    <text evidence="5">Belongs to the 'phage' integrase family. XerD-like subfamily.</text>
</comment>
<dbReference type="STRING" id="1432788.BU202_04090"/>
<dbReference type="SUPFAM" id="SSF56349">
    <property type="entry name" value="DNA breaking-rejoining enzymes"/>
    <property type="match status" value="1"/>
</dbReference>
<sequence>MTQYIQEFLATKKLSENSKTAYLYDLEQFSKQCVRPNPTTLALYQAFLQDLKPAAQKRKLSAVNQFLFYLYENGILDRYYKMKAPQQVLSKPVGTSLEDLSFLWAETKYKDGQKIALLIAYLGLLPSELAVMKQADIDRNFQVLAIQKSAQKRIIPIPNQLFPLLEVEKGIYLFDKNGSSYSRQWFFKRLSAFLEEQGKSEWNAQKLREQFILRQLQAGKELADIAKLLGLKTTMSLEKYKHGY</sequence>
<dbReference type="RefSeq" id="WP_135181768.1">
    <property type="nucleotide sequence ID" value="NZ_JADGKZ010000005.1"/>
</dbReference>
<keyword evidence="4 5" id="KW-0233">DNA recombination</keyword>
<dbReference type="AlphaFoldDB" id="A0A4Y9JE12"/>
<dbReference type="InterPro" id="IPR013762">
    <property type="entry name" value="Integrase-like_cat_sf"/>
</dbReference>
<feature type="domain" description="Tyr recombinase" evidence="6">
    <location>
        <begin position="90"/>
        <end position="244"/>
    </location>
</feature>
<feature type="active site" description="O-(3'-phospho-DNA)-tyrosine intermediate" evidence="5">
    <location>
        <position position="240"/>
    </location>
</feature>
<reference evidence="8 9" key="1">
    <citation type="submission" date="2019-03" db="EMBL/GenBank/DDBJ databases">
        <title>Diversity of the mouse oral microbiome.</title>
        <authorList>
            <person name="Joseph S."/>
            <person name="Aduse-Opoku J."/>
            <person name="Curtis M."/>
            <person name="Wade W."/>
            <person name="Hashim A."/>
        </authorList>
    </citation>
    <scope>NUCLEOTIDE SEQUENCE [LARGE SCALE GENOMIC DNA]</scope>
    <source>
        <strain evidence="8 9">WM131</strain>
    </source>
</reference>
<dbReference type="InterPro" id="IPR002104">
    <property type="entry name" value="Integrase_catalytic"/>
</dbReference>
<evidence type="ECO:0000313" key="9">
    <source>
        <dbReference type="Proteomes" id="UP000297253"/>
    </source>
</evidence>
<evidence type="ECO:0000256" key="4">
    <source>
        <dbReference type="ARBA" id="ARBA00023172"/>
    </source>
</evidence>
<dbReference type="InterPro" id="IPR010998">
    <property type="entry name" value="Integrase_recombinase_N"/>
</dbReference>
<dbReference type="InterPro" id="IPR011010">
    <property type="entry name" value="DNA_brk_join_enz"/>
</dbReference>
<dbReference type="Gene3D" id="1.10.150.130">
    <property type="match status" value="1"/>
</dbReference>
<evidence type="ECO:0000313" key="8">
    <source>
        <dbReference type="EMBL" id="TFU98085.1"/>
    </source>
</evidence>
<dbReference type="NCBIfam" id="NF002685">
    <property type="entry name" value="PRK02436.1"/>
    <property type="match status" value="1"/>
</dbReference>
<dbReference type="Pfam" id="PF00589">
    <property type="entry name" value="Phage_integrase"/>
    <property type="match status" value="1"/>
</dbReference>
<dbReference type="PROSITE" id="PS51900">
    <property type="entry name" value="CB"/>
    <property type="match status" value="1"/>
</dbReference>
<keyword evidence="3 5" id="KW-0238">DNA-binding</keyword>
<keyword evidence="1 5" id="KW-0963">Cytoplasm</keyword>
<dbReference type="GO" id="GO:0003677">
    <property type="term" value="F:DNA binding"/>
    <property type="evidence" value="ECO:0007669"/>
    <property type="project" value="UniProtKB-UniRule"/>
</dbReference>
<proteinExistence type="inferred from homology"/>
<dbReference type="EMBL" id="SPPD01000005">
    <property type="protein sequence ID" value="TFU98085.1"/>
    <property type="molecule type" value="Genomic_DNA"/>
</dbReference>
<gene>
    <name evidence="8" type="primary">xerD</name>
    <name evidence="8" type="ORF">E4T82_05020</name>
</gene>
<organism evidence="8 9">
    <name type="scientific">Streptococcus cuniculi</name>
    <dbReference type="NCBI Taxonomy" id="1432788"/>
    <lineage>
        <taxon>Bacteria</taxon>
        <taxon>Bacillati</taxon>
        <taxon>Bacillota</taxon>
        <taxon>Bacilli</taxon>
        <taxon>Lactobacillales</taxon>
        <taxon>Streptococcaceae</taxon>
        <taxon>Streptococcus</taxon>
    </lineage>
</organism>
<comment type="caution">
    <text evidence="8">The sequence shown here is derived from an EMBL/GenBank/DDBJ whole genome shotgun (WGS) entry which is preliminary data.</text>
</comment>
<name>A0A4Y9JE12_9STRE</name>
<accession>A0A4Y9JE12</accession>
<comment type="subcellular location">
    <subcellularLocation>
        <location evidence="5">Cytoplasm</location>
    </subcellularLocation>
</comment>
<evidence type="ECO:0000256" key="5">
    <source>
        <dbReference type="HAMAP-Rule" id="MF_01817"/>
    </source>
</evidence>
<dbReference type="InterPro" id="IPR020876">
    <property type="entry name" value="Tyrosine_recombinase_XerD-like"/>
</dbReference>
<dbReference type="PROSITE" id="PS51898">
    <property type="entry name" value="TYR_RECOMBINASE"/>
    <property type="match status" value="1"/>
</dbReference>
<dbReference type="OrthoDB" id="2241487at2"/>
<feature type="domain" description="Core-binding (CB)" evidence="7">
    <location>
        <begin position="1"/>
        <end position="71"/>
    </location>
</feature>
<protein>
    <recommendedName>
        <fullName evidence="5">Tyrosine recombinase XerD-like</fullName>
    </recommendedName>
</protein>
<evidence type="ECO:0000256" key="3">
    <source>
        <dbReference type="ARBA" id="ARBA00023125"/>
    </source>
</evidence>
<evidence type="ECO:0000259" key="6">
    <source>
        <dbReference type="PROSITE" id="PS51898"/>
    </source>
</evidence>
<dbReference type="InterPro" id="IPR044068">
    <property type="entry name" value="CB"/>
</dbReference>